<organism evidence="1 2">
    <name type="scientific">Boeremia exigua</name>
    <dbReference type="NCBI Taxonomy" id="749465"/>
    <lineage>
        <taxon>Eukaryota</taxon>
        <taxon>Fungi</taxon>
        <taxon>Dikarya</taxon>
        <taxon>Ascomycota</taxon>
        <taxon>Pezizomycotina</taxon>
        <taxon>Dothideomycetes</taxon>
        <taxon>Pleosporomycetidae</taxon>
        <taxon>Pleosporales</taxon>
        <taxon>Pleosporineae</taxon>
        <taxon>Didymellaceae</taxon>
        <taxon>Boeremia</taxon>
    </lineage>
</organism>
<evidence type="ECO:0000313" key="1">
    <source>
        <dbReference type="EMBL" id="KAJ8112814.1"/>
    </source>
</evidence>
<protein>
    <submittedName>
        <fullName evidence="1">Uncharacterized protein</fullName>
    </submittedName>
</protein>
<sequence>MFLKNPKPPRNQEHIAQPSRPLFPSPTATWHNTTYDAINPANKHLSQSGKTVIITGGGNGVGRATAIAFATAGAARLVLVGRTESSLRETAALIKTGTKVDIFSASVTDEVRLKEIAESVGNWDILLLNAAHRLTPGPIASASLQDWWQHYETNVKSIVIASQSFIPRATASAALYAITAGAHMMLPAYTPGLSSYLSSKVAQSKVLEFVAAENPNLFVCTVHPGMIETDVFKSSGADPQQLPMDDVSLPADFLVWLSQPKNKFLNGKVVWANWDVEELTARAEEIRNSPIMTIGTAG</sequence>
<dbReference type="Proteomes" id="UP001153331">
    <property type="component" value="Unassembled WGS sequence"/>
</dbReference>
<keyword evidence="2" id="KW-1185">Reference proteome</keyword>
<accession>A0ACC2ICE2</accession>
<gene>
    <name evidence="1" type="ORF">OPT61_g4905</name>
</gene>
<name>A0ACC2ICE2_9PLEO</name>
<dbReference type="EMBL" id="JAPHNI010000296">
    <property type="protein sequence ID" value="KAJ8112814.1"/>
    <property type="molecule type" value="Genomic_DNA"/>
</dbReference>
<reference evidence="1" key="1">
    <citation type="submission" date="2022-11" db="EMBL/GenBank/DDBJ databases">
        <title>Genome Sequence of Boeremia exigua.</title>
        <authorList>
            <person name="Buettner E."/>
        </authorList>
    </citation>
    <scope>NUCLEOTIDE SEQUENCE</scope>
    <source>
        <strain evidence="1">CU02</strain>
    </source>
</reference>
<proteinExistence type="predicted"/>
<comment type="caution">
    <text evidence="1">The sequence shown here is derived from an EMBL/GenBank/DDBJ whole genome shotgun (WGS) entry which is preliminary data.</text>
</comment>
<evidence type="ECO:0000313" key="2">
    <source>
        <dbReference type="Proteomes" id="UP001153331"/>
    </source>
</evidence>